<protein>
    <submittedName>
        <fullName evidence="2">Sporulation related protein</fullName>
    </submittedName>
</protein>
<dbReference type="Proteomes" id="UP000284892">
    <property type="component" value="Unassembled WGS sequence"/>
</dbReference>
<dbReference type="OrthoDB" id="653949at2"/>
<proteinExistence type="predicted"/>
<organism evidence="2 3">
    <name type="scientific">Ichthyenterobacterium magnum</name>
    <dbReference type="NCBI Taxonomy" id="1230530"/>
    <lineage>
        <taxon>Bacteria</taxon>
        <taxon>Pseudomonadati</taxon>
        <taxon>Bacteroidota</taxon>
        <taxon>Flavobacteriia</taxon>
        <taxon>Flavobacteriales</taxon>
        <taxon>Flavobacteriaceae</taxon>
        <taxon>Ichthyenterobacterium</taxon>
    </lineage>
</organism>
<dbReference type="GO" id="GO:0042834">
    <property type="term" value="F:peptidoglycan binding"/>
    <property type="evidence" value="ECO:0007669"/>
    <property type="project" value="InterPro"/>
</dbReference>
<dbReference type="SUPFAM" id="SSF110997">
    <property type="entry name" value="Sporulation related repeat"/>
    <property type="match status" value="1"/>
</dbReference>
<dbReference type="InterPro" id="IPR007730">
    <property type="entry name" value="SPOR-like_dom"/>
</dbReference>
<dbReference type="Pfam" id="PF18175">
    <property type="entry name" value="HU-CCDC81_bac_2"/>
    <property type="match status" value="1"/>
</dbReference>
<dbReference type="Gene3D" id="3.30.70.1070">
    <property type="entry name" value="Sporulation related repeat"/>
    <property type="match status" value="1"/>
</dbReference>
<dbReference type="PROSITE" id="PS51724">
    <property type="entry name" value="SPOR"/>
    <property type="match status" value="1"/>
</dbReference>
<evidence type="ECO:0000313" key="3">
    <source>
        <dbReference type="Proteomes" id="UP000284892"/>
    </source>
</evidence>
<dbReference type="InterPro" id="IPR036680">
    <property type="entry name" value="SPOR-like_sf"/>
</dbReference>
<dbReference type="RefSeq" id="WP_120200061.1">
    <property type="nucleotide sequence ID" value="NZ_RAQJ01000001.1"/>
</dbReference>
<dbReference type="Pfam" id="PF05036">
    <property type="entry name" value="SPOR"/>
    <property type="match status" value="1"/>
</dbReference>
<accession>A0A420DXF2</accession>
<comment type="caution">
    <text evidence="2">The sequence shown here is derived from an EMBL/GenBank/DDBJ whole genome shotgun (WGS) entry which is preliminary data.</text>
</comment>
<keyword evidence="3" id="KW-1185">Reference proteome</keyword>
<dbReference type="AlphaFoldDB" id="A0A420DXF2"/>
<feature type="domain" description="SPOR" evidence="1">
    <location>
        <begin position="245"/>
        <end position="322"/>
    </location>
</feature>
<evidence type="ECO:0000259" key="1">
    <source>
        <dbReference type="PROSITE" id="PS51724"/>
    </source>
</evidence>
<gene>
    <name evidence="2" type="ORF">BXY80_0972</name>
</gene>
<reference evidence="2 3" key="1">
    <citation type="submission" date="2018-09" db="EMBL/GenBank/DDBJ databases">
        <title>Genomic Encyclopedia of Archaeal and Bacterial Type Strains, Phase II (KMG-II): from individual species to whole genera.</title>
        <authorList>
            <person name="Goeker M."/>
        </authorList>
    </citation>
    <scope>NUCLEOTIDE SEQUENCE [LARGE SCALE GENOMIC DNA]</scope>
    <source>
        <strain evidence="2 3">DSM 26283</strain>
    </source>
</reference>
<dbReference type="InterPro" id="IPR041268">
    <property type="entry name" value="HU-CCDC81_bac_2"/>
</dbReference>
<sequence>MQLETYISDLLYRYDCVTVPEFGAFLTERVSAKVHETTNSFYPPKKVLSFNEQLQHNDGLLSSYIAEIEKIPYEVAVKKLAKHVKSVKSYLIQGETLTFNNIGEMLLNTEGKIVFTPSYHVNYLTDAFGLSQFVSQNIAREVYKENVEALEEAIPVAITPEKRASTSSATIWAGSTTKRPYLKYAAVALIALTIGGFTASNYYVNKVDAHNQIAQEEANEQLDAKVQEATFIISSPLPAATLSVEKQSGNYHIVAGAFRVEKNSDKKVQQLKDKGYNARKIGVNKYGLHEVVYSSYVDRIEALRALRQIKRTHNADAWLLVKALN</sequence>
<dbReference type="Pfam" id="PF18174">
    <property type="entry name" value="HU-CCDC81_bac_1"/>
    <property type="match status" value="1"/>
</dbReference>
<dbReference type="InterPro" id="IPR040495">
    <property type="entry name" value="HU-CCDC81_bac_1"/>
</dbReference>
<name>A0A420DXF2_9FLAO</name>
<evidence type="ECO:0000313" key="2">
    <source>
        <dbReference type="EMBL" id="RKE98877.1"/>
    </source>
</evidence>
<dbReference type="EMBL" id="RAQJ01000001">
    <property type="protein sequence ID" value="RKE98877.1"/>
    <property type="molecule type" value="Genomic_DNA"/>
</dbReference>